<name>A0ABT1GAK0_9GAMM</name>
<proteinExistence type="inferred from homology"/>
<comment type="catalytic activity">
    <reaction evidence="1">
        <text>[protein]-peptidylproline (omega=180) = [protein]-peptidylproline (omega=0)</text>
        <dbReference type="Rhea" id="RHEA:16237"/>
        <dbReference type="Rhea" id="RHEA-COMP:10747"/>
        <dbReference type="Rhea" id="RHEA-COMP:10748"/>
        <dbReference type="ChEBI" id="CHEBI:83833"/>
        <dbReference type="ChEBI" id="CHEBI:83834"/>
        <dbReference type="EC" id="5.2.1.8"/>
    </reaction>
</comment>
<feature type="domain" description="PpiC" evidence="6">
    <location>
        <begin position="136"/>
        <end position="226"/>
    </location>
</feature>
<organism evidence="7 8">
    <name type="scientific">Natronospira proteinivora</name>
    <dbReference type="NCBI Taxonomy" id="1807133"/>
    <lineage>
        <taxon>Bacteria</taxon>
        <taxon>Pseudomonadati</taxon>
        <taxon>Pseudomonadota</taxon>
        <taxon>Gammaproteobacteria</taxon>
        <taxon>Natronospirales</taxon>
        <taxon>Natronospiraceae</taxon>
        <taxon>Natronospira</taxon>
    </lineage>
</organism>
<accession>A0ABT1GAK0</accession>
<dbReference type="SUPFAM" id="SSF54534">
    <property type="entry name" value="FKBP-like"/>
    <property type="match status" value="1"/>
</dbReference>
<gene>
    <name evidence="7" type="ORF">J2T60_000917</name>
</gene>
<dbReference type="PANTHER" id="PTHR47245:SF2">
    <property type="entry name" value="PEPTIDYL-PROLYL CIS-TRANS ISOMERASE HP_0175-RELATED"/>
    <property type="match status" value="1"/>
</dbReference>
<comment type="caution">
    <text evidence="7">The sequence shown here is derived from an EMBL/GenBank/DDBJ whole genome shotgun (WGS) entry which is preliminary data.</text>
</comment>
<evidence type="ECO:0000313" key="8">
    <source>
        <dbReference type="Proteomes" id="UP001523550"/>
    </source>
</evidence>
<evidence type="ECO:0000256" key="5">
    <source>
        <dbReference type="PROSITE-ProRule" id="PRU00278"/>
    </source>
</evidence>
<dbReference type="PANTHER" id="PTHR47245">
    <property type="entry name" value="PEPTIDYLPROLYL ISOMERASE"/>
    <property type="match status" value="1"/>
</dbReference>
<sequence length="265" mass="29867">MNKSIISICALSCLLLVGCENGEERQPSSETLEGETLATVDGERIPEALLHAFARQFPNVDLDSMDSDQREQLADHVINLHILAREAERRGMDNEADVVAELILERQQTLAQALIESEAVSEEAIQQVYEERYDEALEVNARHILVEDETLAQEIIDRIQNGEDFAELAEEYSQDQGGVDGGSLGWFSPQQMVPPFAEAVSNMEAGELTDTPVETNFGWHVIRVDDTRVERPPLADVREEIVENLRQENTQRVITELREQVDVER</sequence>
<dbReference type="Gene3D" id="1.10.8.1040">
    <property type="match status" value="1"/>
</dbReference>
<evidence type="ECO:0000256" key="2">
    <source>
        <dbReference type="ARBA" id="ARBA00007656"/>
    </source>
</evidence>
<dbReference type="InterPro" id="IPR050245">
    <property type="entry name" value="PrsA_foldase"/>
</dbReference>
<dbReference type="Gene3D" id="3.10.50.40">
    <property type="match status" value="1"/>
</dbReference>
<dbReference type="Proteomes" id="UP001523550">
    <property type="component" value="Unassembled WGS sequence"/>
</dbReference>
<comment type="similarity">
    <text evidence="2">Belongs to the PpiC/parvulin rotamase family.</text>
</comment>
<keyword evidence="8" id="KW-1185">Reference proteome</keyword>
<dbReference type="Pfam" id="PF13616">
    <property type="entry name" value="Rotamase_3"/>
    <property type="match status" value="1"/>
</dbReference>
<dbReference type="InterPro" id="IPR000297">
    <property type="entry name" value="PPIase_PpiC"/>
</dbReference>
<evidence type="ECO:0000256" key="3">
    <source>
        <dbReference type="ARBA" id="ARBA00013194"/>
    </source>
</evidence>
<dbReference type="EC" id="5.2.1.8" evidence="3"/>
<keyword evidence="5 7" id="KW-0413">Isomerase</keyword>
<dbReference type="PROSITE" id="PS50198">
    <property type="entry name" value="PPIC_PPIASE_2"/>
    <property type="match status" value="1"/>
</dbReference>
<evidence type="ECO:0000313" key="7">
    <source>
        <dbReference type="EMBL" id="MCP1726952.1"/>
    </source>
</evidence>
<dbReference type="RefSeq" id="WP_253446050.1">
    <property type="nucleotide sequence ID" value="NZ_JALJYF010000001.1"/>
</dbReference>
<dbReference type="EMBL" id="JALJYF010000001">
    <property type="protein sequence ID" value="MCP1726952.1"/>
    <property type="molecule type" value="Genomic_DNA"/>
</dbReference>
<dbReference type="InterPro" id="IPR046357">
    <property type="entry name" value="PPIase_dom_sf"/>
</dbReference>
<dbReference type="SUPFAM" id="SSF109998">
    <property type="entry name" value="Triger factor/SurA peptide-binding domain-like"/>
    <property type="match status" value="1"/>
</dbReference>
<dbReference type="PROSITE" id="PS51257">
    <property type="entry name" value="PROKAR_LIPOPROTEIN"/>
    <property type="match status" value="1"/>
</dbReference>
<protein>
    <recommendedName>
        <fullName evidence="3">peptidylprolyl isomerase</fullName>
        <ecNumber evidence="3">5.2.1.8</ecNumber>
    </recommendedName>
</protein>
<evidence type="ECO:0000256" key="4">
    <source>
        <dbReference type="ARBA" id="ARBA00023110"/>
    </source>
</evidence>
<dbReference type="InterPro" id="IPR027304">
    <property type="entry name" value="Trigger_fact/SurA_dom_sf"/>
</dbReference>
<evidence type="ECO:0000256" key="1">
    <source>
        <dbReference type="ARBA" id="ARBA00000971"/>
    </source>
</evidence>
<keyword evidence="4 5" id="KW-0697">Rotamase</keyword>
<evidence type="ECO:0000259" key="6">
    <source>
        <dbReference type="PROSITE" id="PS50198"/>
    </source>
</evidence>
<dbReference type="GO" id="GO:0003755">
    <property type="term" value="F:peptidyl-prolyl cis-trans isomerase activity"/>
    <property type="evidence" value="ECO:0007669"/>
    <property type="project" value="UniProtKB-EC"/>
</dbReference>
<reference evidence="7 8" key="1">
    <citation type="submission" date="2022-03" db="EMBL/GenBank/DDBJ databases">
        <title>Genomic Encyclopedia of Type Strains, Phase III (KMG-III): the genomes of soil and plant-associated and newly described type strains.</title>
        <authorList>
            <person name="Whitman W."/>
        </authorList>
    </citation>
    <scope>NUCLEOTIDE SEQUENCE [LARGE SCALE GENOMIC DNA]</scope>
    <source>
        <strain evidence="7 8">BSker1</strain>
    </source>
</reference>